<dbReference type="EMBL" id="SPDV01000085">
    <property type="protein sequence ID" value="TFI56412.1"/>
    <property type="molecule type" value="Genomic_DNA"/>
</dbReference>
<name>A0A4Y8ZMC8_9SPHN</name>
<gene>
    <name evidence="2" type="ORF">E2493_20300</name>
</gene>
<dbReference type="SUPFAM" id="SSF46894">
    <property type="entry name" value="C-terminal effector domain of the bipartite response regulators"/>
    <property type="match status" value="1"/>
</dbReference>
<comment type="caution">
    <text evidence="2">The sequence shown here is derived from an EMBL/GenBank/DDBJ whole genome shotgun (WGS) entry which is preliminary data.</text>
</comment>
<sequence length="359" mass="38098">MLAPHVTTALIGRIYEAGAFPERWPEALDAIARALGAAGGNLIRTTAEGLRIQSSPAIAEATRAFEDEGWNADNSRVARLLARADHGGFLTDSDLHSAEELATLPIYADFLNPRGAAAGAATIVQGARDDVLVVAIEAFRDHPASRAAAPVLDGLRPHIARAALLSSEIEAARVQSLVEAFSSVGAAIGLLDPRGRLLAASERFQDHLGGVLCDGPARLRMRDEESDRRLAAALAQLDRHATGLSVAARDRDKAGVAVLHLLPARHDARELFGRVATFALIARPGNGLLPSPDIIAALFDLTPAEARVARGIARGIAPADLARQLDVSPETIRSQLKRVYAKTSTRRQSELSLLLARLA</sequence>
<dbReference type="Gene3D" id="1.10.10.10">
    <property type="entry name" value="Winged helix-like DNA-binding domain superfamily/Winged helix DNA-binding domain"/>
    <property type="match status" value="1"/>
</dbReference>
<protein>
    <submittedName>
        <fullName evidence="2">Helix-turn-helix transcriptional regulator</fullName>
    </submittedName>
</protein>
<accession>A0A4Y8ZMC8</accession>
<dbReference type="AlphaFoldDB" id="A0A4Y8ZMC8"/>
<dbReference type="RefSeq" id="WP_135090516.1">
    <property type="nucleotide sequence ID" value="NZ_SPDV01000085.1"/>
</dbReference>
<reference evidence="2 3" key="1">
    <citation type="submission" date="2019-03" db="EMBL/GenBank/DDBJ databases">
        <title>Genome sequence of Sphingomonas sp. 17J27-24.</title>
        <authorList>
            <person name="Kim M."/>
            <person name="Maeng S."/>
            <person name="Sathiyaraj S."/>
        </authorList>
    </citation>
    <scope>NUCLEOTIDE SEQUENCE [LARGE SCALE GENOMIC DNA]</scope>
    <source>
        <strain evidence="2 3">17J27-24</strain>
    </source>
</reference>
<dbReference type="GO" id="GO:0003677">
    <property type="term" value="F:DNA binding"/>
    <property type="evidence" value="ECO:0007669"/>
    <property type="project" value="InterPro"/>
</dbReference>
<keyword evidence="3" id="KW-1185">Reference proteome</keyword>
<dbReference type="InterPro" id="IPR036388">
    <property type="entry name" value="WH-like_DNA-bd_sf"/>
</dbReference>
<dbReference type="SMART" id="SM00421">
    <property type="entry name" value="HTH_LUXR"/>
    <property type="match status" value="1"/>
</dbReference>
<proteinExistence type="predicted"/>
<dbReference type="InterPro" id="IPR016032">
    <property type="entry name" value="Sig_transdc_resp-reg_C-effctor"/>
</dbReference>
<organism evidence="2 3">
    <name type="scientific">Sphingomonas parva</name>
    <dbReference type="NCBI Taxonomy" id="2555898"/>
    <lineage>
        <taxon>Bacteria</taxon>
        <taxon>Pseudomonadati</taxon>
        <taxon>Pseudomonadota</taxon>
        <taxon>Alphaproteobacteria</taxon>
        <taxon>Sphingomonadales</taxon>
        <taxon>Sphingomonadaceae</taxon>
        <taxon>Sphingomonas</taxon>
    </lineage>
</organism>
<dbReference type="OrthoDB" id="7444822at2"/>
<dbReference type="Proteomes" id="UP000298213">
    <property type="component" value="Unassembled WGS sequence"/>
</dbReference>
<dbReference type="InterPro" id="IPR000792">
    <property type="entry name" value="Tscrpt_reg_LuxR_C"/>
</dbReference>
<evidence type="ECO:0000313" key="2">
    <source>
        <dbReference type="EMBL" id="TFI56412.1"/>
    </source>
</evidence>
<dbReference type="GO" id="GO:0006355">
    <property type="term" value="P:regulation of DNA-templated transcription"/>
    <property type="evidence" value="ECO:0007669"/>
    <property type="project" value="InterPro"/>
</dbReference>
<dbReference type="PRINTS" id="PR00038">
    <property type="entry name" value="HTHLUXR"/>
</dbReference>
<feature type="domain" description="HTH luxR-type" evidence="1">
    <location>
        <begin position="298"/>
        <end position="355"/>
    </location>
</feature>
<evidence type="ECO:0000313" key="3">
    <source>
        <dbReference type="Proteomes" id="UP000298213"/>
    </source>
</evidence>
<evidence type="ECO:0000259" key="1">
    <source>
        <dbReference type="SMART" id="SM00421"/>
    </source>
</evidence>